<comment type="caution">
    <text evidence="1">The sequence shown here is derived from an EMBL/GenBank/DDBJ whole genome shotgun (WGS) entry which is preliminary data.</text>
</comment>
<keyword evidence="2" id="KW-1185">Reference proteome</keyword>
<dbReference type="EMBL" id="JAQQAF010000006">
    <property type="protein sequence ID" value="KAJ8479846.1"/>
    <property type="molecule type" value="Genomic_DNA"/>
</dbReference>
<evidence type="ECO:0000313" key="2">
    <source>
        <dbReference type="Proteomes" id="UP001222027"/>
    </source>
</evidence>
<name>A0AAV8QML1_ENSVE</name>
<dbReference type="Proteomes" id="UP001222027">
    <property type="component" value="Unassembled WGS sequence"/>
</dbReference>
<proteinExistence type="predicted"/>
<organism evidence="1 2">
    <name type="scientific">Ensete ventricosum</name>
    <name type="common">Abyssinian banana</name>
    <name type="synonym">Musa ensete</name>
    <dbReference type="NCBI Taxonomy" id="4639"/>
    <lineage>
        <taxon>Eukaryota</taxon>
        <taxon>Viridiplantae</taxon>
        <taxon>Streptophyta</taxon>
        <taxon>Embryophyta</taxon>
        <taxon>Tracheophyta</taxon>
        <taxon>Spermatophyta</taxon>
        <taxon>Magnoliopsida</taxon>
        <taxon>Liliopsida</taxon>
        <taxon>Zingiberales</taxon>
        <taxon>Musaceae</taxon>
        <taxon>Ensete</taxon>
    </lineage>
</organism>
<accession>A0AAV8QML1</accession>
<gene>
    <name evidence="1" type="ORF">OPV22_023573</name>
</gene>
<evidence type="ECO:0008006" key="3">
    <source>
        <dbReference type="Google" id="ProtNLM"/>
    </source>
</evidence>
<dbReference type="AlphaFoldDB" id="A0AAV8QML1"/>
<protein>
    <recommendedName>
        <fullName evidence="3">Roadblock/LAMTOR2 domain-containing protein</fullName>
    </recommendedName>
</protein>
<evidence type="ECO:0000313" key="1">
    <source>
        <dbReference type="EMBL" id="KAJ8479846.1"/>
    </source>
</evidence>
<sequence>MEAIEEMDRRGSVCSSNEPLDMRMNPQVCSSFYRPSVVVSLPCQPAFATGHTLSRSVSSHMHGFQSPIWLSSKKLTARCTSLKSHQQQPKLCVTRVTEPAAHPIIVTKAGLLLSLSSMERDPINTDQMMLATLNGILKGIVRDGKTSADPTTASGGSYKVQCCLSGLKVH</sequence>
<reference evidence="1 2" key="1">
    <citation type="submission" date="2022-12" db="EMBL/GenBank/DDBJ databases">
        <title>Chromosome-scale assembly of the Ensete ventricosum genome.</title>
        <authorList>
            <person name="Dussert Y."/>
            <person name="Stocks J."/>
            <person name="Wendawek A."/>
            <person name="Woldeyes F."/>
            <person name="Nichols R.A."/>
            <person name="Borrell J.S."/>
        </authorList>
    </citation>
    <scope>NUCLEOTIDE SEQUENCE [LARGE SCALE GENOMIC DNA]</scope>
    <source>
        <strain evidence="2">cv. Maze</strain>
        <tissue evidence="1">Seeds</tissue>
    </source>
</reference>